<dbReference type="Proteomes" id="UP000054350">
    <property type="component" value="Unassembled WGS sequence"/>
</dbReference>
<feature type="domain" description="EIF2B subunit epsilon/gamma LbH" evidence="11">
    <location>
        <begin position="386"/>
        <end position="477"/>
    </location>
</feature>
<dbReference type="GO" id="GO:0005851">
    <property type="term" value="C:eukaryotic translation initiation factor 2B complex"/>
    <property type="evidence" value="ECO:0007669"/>
    <property type="project" value="TreeGrafter"/>
</dbReference>
<dbReference type="STRING" id="578462.A0A0L0RZG3"/>
<evidence type="ECO:0000256" key="4">
    <source>
        <dbReference type="ARBA" id="ARBA00022540"/>
    </source>
</evidence>
<keyword evidence="13" id="KW-1185">Reference proteome</keyword>
<dbReference type="PANTHER" id="PTHR45989">
    <property type="entry name" value="TRANSLATION INITIATION FACTOR EIF-2B SUBUNIT GAMMA"/>
    <property type="match status" value="1"/>
</dbReference>
<evidence type="ECO:0000256" key="8">
    <source>
        <dbReference type="ARBA" id="ARBA00045373"/>
    </source>
</evidence>
<dbReference type="AlphaFoldDB" id="A0A0L0RZG3"/>
<dbReference type="Gene3D" id="3.90.550.10">
    <property type="entry name" value="Spore Coat Polysaccharide Biosynthesis Protein SpsA, Chain A"/>
    <property type="match status" value="1"/>
</dbReference>
<proteinExistence type="inferred from homology"/>
<keyword evidence="4" id="KW-0396">Initiation factor</keyword>
<dbReference type="Gene3D" id="2.160.10.10">
    <property type="entry name" value="Hexapeptide repeat proteins"/>
    <property type="match status" value="1"/>
</dbReference>
<gene>
    <name evidence="12" type="ORF">AMAG_01348</name>
</gene>
<name>A0A0L0RZG3_ALLM3</name>
<sequence length="486" mass="51119">MSMFSLNVASRNPQMDMSELQAVILAGPGKSLSPLTQGTPKALLPIAGKPMISYSLQWIESAGIKDVLIVAAQSHGDQLTTYVRSLEGRRPELVLVDDHLGSGAALRKVLDKLRQTNVVVMSVDTIPADSPMVLLDQFRTHNAAMLALYYGAAPDAAADQVIGLAPLNPVRDRTSVAPATGVARLVAASLRAKVTEASGPGMPLRLDMLREFPTVRMVRAQDAHLYIFRTETLRSMLGDKAGSIQRETVPALIKSQYVPSAAKSPSPGTVSPDDMDVDHDHDRHADAANQASMAIAGLTPSNGTLQSRPMILAYLSQAGADASSSSVGGSSMDLATTTAAASGAPLHAQLAAIGHPGARANTPTGYAELNRTLAKLAGEHRVAATADLAPRTQVGPESMVGDQTRVGERSSVKKSVVGARCVIGRNVKLVNCVLMDGVAIDDEVKLESCIVCPLAQVGEKCTLKDSIVAAKMVVPRETTAKNELFS</sequence>
<comment type="subunit">
    <text evidence="9">Component of the translation initiation factor 2B (eIF2B) complex which is a heterodecamer of two sets of five different subunits: alpha, beta, gamma, delta and epsilon. Subunits alpha, beta and delta comprise a regulatory subcomplex and subunits epsilon and gamma comprise a catalytic subcomplex. Within the complex, the hexameric regulatory complex resides at the center, with the two heterodimeric catalytic subcomplexes bound on opposite sides.</text>
</comment>
<reference evidence="13" key="2">
    <citation type="submission" date="2009-11" db="EMBL/GenBank/DDBJ databases">
        <title>The Genome Sequence of Allomyces macrogynus strain ATCC 38327.</title>
        <authorList>
            <consortium name="The Broad Institute Genome Sequencing Platform"/>
            <person name="Russ C."/>
            <person name="Cuomo C."/>
            <person name="Shea T."/>
            <person name="Young S.K."/>
            <person name="Zeng Q."/>
            <person name="Koehrsen M."/>
            <person name="Haas B."/>
            <person name="Borodovsky M."/>
            <person name="Guigo R."/>
            <person name="Alvarado L."/>
            <person name="Berlin A."/>
            <person name="Borenstein D."/>
            <person name="Chen Z."/>
            <person name="Engels R."/>
            <person name="Freedman E."/>
            <person name="Gellesch M."/>
            <person name="Goldberg J."/>
            <person name="Griggs A."/>
            <person name="Gujja S."/>
            <person name="Heiman D."/>
            <person name="Hepburn T."/>
            <person name="Howarth C."/>
            <person name="Jen D."/>
            <person name="Larson L."/>
            <person name="Lewis B."/>
            <person name="Mehta T."/>
            <person name="Park D."/>
            <person name="Pearson M."/>
            <person name="Roberts A."/>
            <person name="Saif S."/>
            <person name="Shenoy N."/>
            <person name="Sisk P."/>
            <person name="Stolte C."/>
            <person name="Sykes S."/>
            <person name="Walk T."/>
            <person name="White J."/>
            <person name="Yandava C."/>
            <person name="Burger G."/>
            <person name="Gray M.W."/>
            <person name="Holland P.W.H."/>
            <person name="King N."/>
            <person name="Lang F.B.F."/>
            <person name="Roger A.J."/>
            <person name="Ruiz-Trillo I."/>
            <person name="Lander E."/>
            <person name="Nusbaum C."/>
        </authorList>
    </citation>
    <scope>NUCLEOTIDE SEQUENCE [LARGE SCALE GENOMIC DNA]</scope>
    <source>
        <strain evidence="13">ATCC 38327</strain>
    </source>
</reference>
<accession>A0A0L0RZG3</accession>
<evidence type="ECO:0000259" key="10">
    <source>
        <dbReference type="Pfam" id="PF00483"/>
    </source>
</evidence>
<organism evidence="12 13">
    <name type="scientific">Allomyces macrogynus (strain ATCC 38327)</name>
    <name type="common">Allomyces javanicus var. macrogynus</name>
    <dbReference type="NCBI Taxonomy" id="578462"/>
    <lineage>
        <taxon>Eukaryota</taxon>
        <taxon>Fungi</taxon>
        <taxon>Fungi incertae sedis</taxon>
        <taxon>Blastocladiomycota</taxon>
        <taxon>Blastocladiomycetes</taxon>
        <taxon>Blastocladiales</taxon>
        <taxon>Blastocladiaceae</taxon>
        <taxon>Allomyces</taxon>
    </lineage>
</organism>
<evidence type="ECO:0000256" key="6">
    <source>
        <dbReference type="ARBA" id="ARBA00044196"/>
    </source>
</evidence>
<evidence type="ECO:0000259" key="11">
    <source>
        <dbReference type="Pfam" id="PF25084"/>
    </source>
</evidence>
<comment type="subcellular location">
    <subcellularLocation>
        <location evidence="1">Cytoplasm</location>
        <location evidence="1">Cytosol</location>
    </subcellularLocation>
</comment>
<dbReference type="OMA" id="YPKCLIQ"/>
<dbReference type="GO" id="GO:0005085">
    <property type="term" value="F:guanyl-nucleotide exchange factor activity"/>
    <property type="evidence" value="ECO:0007669"/>
    <property type="project" value="TreeGrafter"/>
</dbReference>
<dbReference type="GO" id="GO:0005829">
    <property type="term" value="C:cytosol"/>
    <property type="evidence" value="ECO:0007669"/>
    <property type="project" value="UniProtKB-SubCell"/>
</dbReference>
<keyword evidence="5" id="KW-0648">Protein biosynthesis</keyword>
<dbReference type="eggNOG" id="KOG1462">
    <property type="taxonomic scope" value="Eukaryota"/>
</dbReference>
<comment type="similarity">
    <text evidence="2">Belongs to the eIF-2B gamma/epsilon subunits family.</text>
</comment>
<dbReference type="GO" id="GO:0002183">
    <property type="term" value="P:cytoplasmic translational initiation"/>
    <property type="evidence" value="ECO:0007669"/>
    <property type="project" value="TreeGrafter"/>
</dbReference>
<dbReference type="EMBL" id="GG745329">
    <property type="protein sequence ID" value="KNE55456.1"/>
    <property type="molecule type" value="Genomic_DNA"/>
</dbReference>
<evidence type="ECO:0000256" key="7">
    <source>
        <dbReference type="ARBA" id="ARBA00044229"/>
    </source>
</evidence>
<dbReference type="SUPFAM" id="SSF53448">
    <property type="entry name" value="Nucleotide-diphospho-sugar transferases"/>
    <property type="match status" value="1"/>
</dbReference>
<evidence type="ECO:0000256" key="2">
    <source>
        <dbReference type="ARBA" id="ARBA00007878"/>
    </source>
</evidence>
<dbReference type="PANTHER" id="PTHR45989:SF1">
    <property type="entry name" value="TRANSLATION INITIATION FACTOR EIF-2B SUBUNIT GAMMA"/>
    <property type="match status" value="1"/>
</dbReference>
<evidence type="ECO:0000256" key="5">
    <source>
        <dbReference type="ARBA" id="ARBA00022917"/>
    </source>
</evidence>
<dbReference type="InterPro" id="IPR029044">
    <property type="entry name" value="Nucleotide-diphossugar_trans"/>
</dbReference>
<dbReference type="Pfam" id="PF00483">
    <property type="entry name" value="NTP_transferase"/>
    <property type="match status" value="1"/>
</dbReference>
<keyword evidence="3" id="KW-0963">Cytoplasm</keyword>
<comment type="function">
    <text evidence="8">Acts as a component of the translation initiation factor 2B (eIF2B) complex, which catalyzes the exchange of GDP for GTP on the eukaryotic initiation factor 2 (eIF2) complex gamma subunit. Its guanine nucleotide exchange factor activity is repressed when bound to eIF2 complex phosphorylated on the alpha subunit, thereby limiting the amount of methionyl-initiator methionine tRNA available to the ribosome and consequently global translation is repressed.</text>
</comment>
<dbReference type="InterPro" id="IPR056764">
    <property type="entry name" value="LbH_EIF2B3/5"/>
</dbReference>
<dbReference type="Pfam" id="PF25084">
    <property type="entry name" value="LbH_EIF2B"/>
    <property type="match status" value="1"/>
</dbReference>
<evidence type="ECO:0000256" key="1">
    <source>
        <dbReference type="ARBA" id="ARBA00004514"/>
    </source>
</evidence>
<evidence type="ECO:0000313" key="12">
    <source>
        <dbReference type="EMBL" id="KNE55456.1"/>
    </source>
</evidence>
<dbReference type="InterPro" id="IPR051960">
    <property type="entry name" value="eIF2B_gamma"/>
</dbReference>
<dbReference type="OrthoDB" id="10250549at2759"/>
<dbReference type="CDD" id="cd04652">
    <property type="entry name" value="LbH_eIF2B_gamma_C"/>
    <property type="match status" value="1"/>
</dbReference>
<protein>
    <recommendedName>
        <fullName evidence="6">Translation initiation factor eIF2B subunit gamma</fullName>
    </recommendedName>
    <alternativeName>
        <fullName evidence="7">eIF2B GDP-GTP exchange factor subunit gamma</fullName>
    </alternativeName>
</protein>
<feature type="domain" description="Nucleotidyl transferase" evidence="10">
    <location>
        <begin position="22"/>
        <end position="154"/>
    </location>
</feature>
<evidence type="ECO:0000313" key="13">
    <source>
        <dbReference type="Proteomes" id="UP000054350"/>
    </source>
</evidence>
<evidence type="ECO:0000256" key="9">
    <source>
        <dbReference type="ARBA" id="ARBA00046432"/>
    </source>
</evidence>
<reference evidence="12 13" key="1">
    <citation type="submission" date="2009-11" db="EMBL/GenBank/DDBJ databases">
        <title>Annotation of Allomyces macrogynus ATCC 38327.</title>
        <authorList>
            <consortium name="The Broad Institute Genome Sequencing Platform"/>
            <person name="Russ C."/>
            <person name="Cuomo C."/>
            <person name="Burger G."/>
            <person name="Gray M.W."/>
            <person name="Holland P.W.H."/>
            <person name="King N."/>
            <person name="Lang F.B.F."/>
            <person name="Roger A.J."/>
            <person name="Ruiz-Trillo I."/>
            <person name="Young S.K."/>
            <person name="Zeng Q."/>
            <person name="Gargeya S."/>
            <person name="Fitzgerald M."/>
            <person name="Haas B."/>
            <person name="Abouelleil A."/>
            <person name="Alvarado L."/>
            <person name="Arachchi H.M."/>
            <person name="Berlin A."/>
            <person name="Chapman S.B."/>
            <person name="Gearin G."/>
            <person name="Goldberg J."/>
            <person name="Griggs A."/>
            <person name="Gujja S."/>
            <person name="Hansen M."/>
            <person name="Heiman D."/>
            <person name="Howarth C."/>
            <person name="Larimer J."/>
            <person name="Lui A."/>
            <person name="MacDonald P.J.P."/>
            <person name="McCowen C."/>
            <person name="Montmayeur A."/>
            <person name="Murphy C."/>
            <person name="Neiman D."/>
            <person name="Pearson M."/>
            <person name="Priest M."/>
            <person name="Roberts A."/>
            <person name="Saif S."/>
            <person name="Shea T."/>
            <person name="Sisk P."/>
            <person name="Stolte C."/>
            <person name="Sykes S."/>
            <person name="Wortman J."/>
            <person name="Nusbaum C."/>
            <person name="Birren B."/>
        </authorList>
    </citation>
    <scope>NUCLEOTIDE SEQUENCE [LARGE SCALE GENOMIC DNA]</scope>
    <source>
        <strain evidence="12 13">ATCC 38327</strain>
    </source>
</reference>
<dbReference type="InterPro" id="IPR005835">
    <property type="entry name" value="NTP_transferase_dom"/>
</dbReference>
<evidence type="ECO:0000256" key="3">
    <source>
        <dbReference type="ARBA" id="ARBA00022490"/>
    </source>
</evidence>
<dbReference type="GO" id="GO:0003743">
    <property type="term" value="F:translation initiation factor activity"/>
    <property type="evidence" value="ECO:0007669"/>
    <property type="project" value="UniProtKB-KW"/>
</dbReference>
<dbReference type="VEuPathDB" id="FungiDB:AMAG_01348"/>